<feature type="transmembrane region" description="Helical" evidence="2">
    <location>
        <begin position="356"/>
        <end position="376"/>
    </location>
</feature>
<organism evidence="4 5">
    <name type="scientific">Stylonychia lemnae</name>
    <name type="common">Ciliate</name>
    <dbReference type="NCBI Taxonomy" id="5949"/>
    <lineage>
        <taxon>Eukaryota</taxon>
        <taxon>Sar</taxon>
        <taxon>Alveolata</taxon>
        <taxon>Ciliophora</taxon>
        <taxon>Intramacronucleata</taxon>
        <taxon>Spirotrichea</taxon>
        <taxon>Stichotrichia</taxon>
        <taxon>Sporadotrichida</taxon>
        <taxon>Oxytrichidae</taxon>
        <taxon>Stylonychinae</taxon>
        <taxon>Stylonychia</taxon>
    </lineage>
</organism>
<proteinExistence type="predicted"/>
<feature type="transmembrane region" description="Helical" evidence="2">
    <location>
        <begin position="122"/>
        <end position="142"/>
    </location>
</feature>
<sequence>MDQDKYQSDTKLMKGQDHTDEGHSKPLPRKSQNQIYNIQGLVDKALEKQLNYLTKFISQKPTASQILGLDGGNVKKVSPENNIDQHLNELEGDISEDEGSKGLEDVRMSNFAYSQTKISEYISFYFAMLGVGCHIVANEIYAFNNLNDVNKTHIVTMITIGNVSTFFLIMSTIAGYLLYVRWKITKNYYTKMDNVINTGLWKELVFQCMLTFIQMYPSLYGETYLEEYNVNTTSVIFITNDILLCFMIFARFHYLLETILQISFFTDPRSQRVCQIYGADADNLYAIKAIMVNDSWIVVLISTFISLIMFSYQLRLFERFTNSHFIHITSCMWNMFITMTTVGYGDIYAFSHLGRFIAIVAAFWGVFLNSLFILSLTNSLNLNSSEQKAYNLLQRLIQKDTMRKQAVDMLSLAFKIKKIRDRNPNPNINEINQLQRCYKKCSDEFNRIRKSLRNTVDFNADMDSIKMAVDQIDQGISEIRQSIPKAYQHLLFDPKKLSDIETKN</sequence>
<evidence type="ECO:0000313" key="5">
    <source>
        <dbReference type="Proteomes" id="UP000039865"/>
    </source>
</evidence>
<dbReference type="GO" id="GO:0016286">
    <property type="term" value="F:small conductance calcium-activated potassium channel activity"/>
    <property type="evidence" value="ECO:0007669"/>
    <property type="project" value="InterPro"/>
</dbReference>
<feature type="transmembrane region" description="Helical" evidence="2">
    <location>
        <begin position="324"/>
        <end position="344"/>
    </location>
</feature>
<keyword evidence="4" id="KW-0813">Transport</keyword>
<feature type="compositionally biased region" description="Basic and acidic residues" evidence="1">
    <location>
        <begin position="1"/>
        <end position="24"/>
    </location>
</feature>
<evidence type="ECO:0000256" key="1">
    <source>
        <dbReference type="SAM" id="MobiDB-lite"/>
    </source>
</evidence>
<evidence type="ECO:0000259" key="3">
    <source>
        <dbReference type="Pfam" id="PF07885"/>
    </source>
</evidence>
<keyword evidence="5" id="KW-1185">Reference proteome</keyword>
<keyword evidence="4" id="KW-0406">Ion transport</keyword>
<feature type="transmembrane region" description="Helical" evidence="2">
    <location>
        <begin position="295"/>
        <end position="312"/>
    </location>
</feature>
<feature type="region of interest" description="Disordered" evidence="1">
    <location>
        <begin position="1"/>
        <end position="32"/>
    </location>
</feature>
<dbReference type="OMA" id="TIRACER"/>
<accession>A0A078A496</accession>
<keyword evidence="2" id="KW-0472">Membrane</keyword>
<gene>
    <name evidence="4" type="primary">Contig13363.g14258</name>
    <name evidence="4" type="ORF">STYLEM_5680</name>
</gene>
<dbReference type="SUPFAM" id="SSF81324">
    <property type="entry name" value="Voltage-gated potassium channels"/>
    <property type="match status" value="1"/>
</dbReference>
<protein>
    <submittedName>
        <fullName evidence="4">Small-conductance calcium-activated potassium channel protein</fullName>
    </submittedName>
</protein>
<dbReference type="PANTHER" id="PTHR10153">
    <property type="entry name" value="SMALL CONDUCTANCE CALCIUM-ACTIVATED POTASSIUM CHANNEL"/>
    <property type="match status" value="1"/>
</dbReference>
<name>A0A078A496_STYLE</name>
<evidence type="ECO:0000256" key="2">
    <source>
        <dbReference type="SAM" id="Phobius"/>
    </source>
</evidence>
<dbReference type="InParanoid" id="A0A078A496"/>
<dbReference type="PRINTS" id="PR00169">
    <property type="entry name" value="KCHANNEL"/>
</dbReference>
<feature type="transmembrane region" description="Helical" evidence="2">
    <location>
        <begin position="236"/>
        <end position="256"/>
    </location>
</feature>
<dbReference type="InterPro" id="IPR015449">
    <property type="entry name" value="K_chnl_Ca-activ_SK"/>
</dbReference>
<dbReference type="InterPro" id="IPR013099">
    <property type="entry name" value="K_chnl_dom"/>
</dbReference>
<dbReference type="Proteomes" id="UP000039865">
    <property type="component" value="Unassembled WGS sequence"/>
</dbReference>
<evidence type="ECO:0000313" key="4">
    <source>
        <dbReference type="EMBL" id="CDW76719.1"/>
    </source>
</evidence>
<feature type="domain" description="Potassium channel" evidence="3">
    <location>
        <begin position="310"/>
        <end position="378"/>
    </location>
</feature>
<keyword evidence="2" id="KW-1133">Transmembrane helix</keyword>
<dbReference type="AlphaFoldDB" id="A0A078A496"/>
<dbReference type="GO" id="GO:0016020">
    <property type="term" value="C:membrane"/>
    <property type="evidence" value="ECO:0007669"/>
    <property type="project" value="InterPro"/>
</dbReference>
<dbReference type="EMBL" id="CCKQ01005475">
    <property type="protein sequence ID" value="CDW76719.1"/>
    <property type="molecule type" value="Genomic_DNA"/>
</dbReference>
<reference evidence="4 5" key="1">
    <citation type="submission" date="2014-06" db="EMBL/GenBank/DDBJ databases">
        <authorList>
            <person name="Swart Estienne"/>
        </authorList>
    </citation>
    <scope>NUCLEOTIDE SEQUENCE [LARGE SCALE GENOMIC DNA]</scope>
    <source>
        <strain evidence="4 5">130c</strain>
    </source>
</reference>
<keyword evidence="2" id="KW-0812">Transmembrane</keyword>
<feature type="transmembrane region" description="Helical" evidence="2">
    <location>
        <begin position="154"/>
        <end position="179"/>
    </location>
</feature>
<dbReference type="Gene3D" id="1.10.287.70">
    <property type="match status" value="1"/>
</dbReference>
<dbReference type="OrthoDB" id="73653at2759"/>
<dbReference type="Pfam" id="PF07885">
    <property type="entry name" value="Ion_trans_2"/>
    <property type="match status" value="1"/>
</dbReference>
<keyword evidence="4" id="KW-0407">Ion channel</keyword>